<feature type="domain" description="Helix-hairpin-helix DNA-binding motif class 1" evidence="3">
    <location>
        <begin position="32"/>
        <end position="51"/>
    </location>
</feature>
<proteinExistence type="predicted"/>
<dbReference type="SMART" id="SM00278">
    <property type="entry name" value="HhH1"/>
    <property type="match status" value="2"/>
</dbReference>
<dbReference type="InterPro" id="IPR051675">
    <property type="entry name" value="Endo/Exo/Phosphatase_dom_1"/>
</dbReference>
<protein>
    <recommendedName>
        <fullName evidence="3">Helix-hairpin-helix DNA-binding motif class 1 domain-containing protein</fullName>
    </recommendedName>
</protein>
<evidence type="ECO:0000256" key="1">
    <source>
        <dbReference type="SAM" id="MobiDB-lite"/>
    </source>
</evidence>
<dbReference type="GO" id="GO:0015627">
    <property type="term" value="C:type II protein secretion system complex"/>
    <property type="evidence" value="ECO:0007669"/>
    <property type="project" value="TreeGrafter"/>
</dbReference>
<accession>A0A918U835</accession>
<dbReference type="GO" id="GO:0015628">
    <property type="term" value="P:protein secretion by the type II secretion system"/>
    <property type="evidence" value="ECO:0007669"/>
    <property type="project" value="TreeGrafter"/>
</dbReference>
<dbReference type="Pfam" id="PF12836">
    <property type="entry name" value="HHH_3"/>
    <property type="match status" value="1"/>
</dbReference>
<dbReference type="Proteomes" id="UP000645257">
    <property type="component" value="Unassembled WGS sequence"/>
</dbReference>
<dbReference type="SUPFAM" id="SSF47781">
    <property type="entry name" value="RuvA domain 2-like"/>
    <property type="match status" value="1"/>
</dbReference>
<dbReference type="GO" id="GO:0003677">
    <property type="term" value="F:DNA binding"/>
    <property type="evidence" value="ECO:0007669"/>
    <property type="project" value="InterPro"/>
</dbReference>
<dbReference type="InterPro" id="IPR003583">
    <property type="entry name" value="Hlx-hairpin-Hlx_DNA-bd_motif"/>
</dbReference>
<reference evidence="4" key="2">
    <citation type="submission" date="2020-09" db="EMBL/GenBank/DDBJ databases">
        <authorList>
            <person name="Sun Q."/>
            <person name="Kim S."/>
        </authorList>
    </citation>
    <scope>NUCLEOTIDE SEQUENCE</scope>
    <source>
        <strain evidence="4">KCTC 32182</strain>
    </source>
</reference>
<dbReference type="PANTHER" id="PTHR21180:SF32">
    <property type="entry name" value="ENDONUCLEASE_EXONUCLEASE_PHOSPHATASE FAMILY DOMAIN-CONTAINING PROTEIN 1"/>
    <property type="match status" value="1"/>
</dbReference>
<dbReference type="EMBL" id="BMYX01000003">
    <property type="protein sequence ID" value="GGY08231.1"/>
    <property type="molecule type" value="Genomic_DNA"/>
</dbReference>
<dbReference type="InterPro" id="IPR010994">
    <property type="entry name" value="RuvA_2-like"/>
</dbReference>
<evidence type="ECO:0000256" key="2">
    <source>
        <dbReference type="SAM" id="SignalP"/>
    </source>
</evidence>
<feature type="domain" description="Helix-hairpin-helix DNA-binding motif class 1" evidence="3">
    <location>
        <begin position="62"/>
        <end position="81"/>
    </location>
</feature>
<feature type="signal peptide" evidence="2">
    <location>
        <begin position="1"/>
        <end position="20"/>
    </location>
</feature>
<keyword evidence="2" id="KW-0732">Signal</keyword>
<keyword evidence="5" id="KW-1185">Reference proteome</keyword>
<dbReference type="RefSeq" id="WP_189531582.1">
    <property type="nucleotide sequence ID" value="NZ_BMYX01000003.1"/>
</dbReference>
<evidence type="ECO:0000313" key="5">
    <source>
        <dbReference type="Proteomes" id="UP000645257"/>
    </source>
</evidence>
<dbReference type="AlphaFoldDB" id="A0A918U835"/>
<organism evidence="4 5">
    <name type="scientific">Paludibacterium paludis</name>
    <dbReference type="NCBI Taxonomy" id="1225769"/>
    <lineage>
        <taxon>Bacteria</taxon>
        <taxon>Pseudomonadati</taxon>
        <taxon>Pseudomonadota</taxon>
        <taxon>Betaproteobacteria</taxon>
        <taxon>Neisseriales</taxon>
        <taxon>Chromobacteriaceae</taxon>
        <taxon>Paludibacterium</taxon>
    </lineage>
</organism>
<reference evidence="4" key="1">
    <citation type="journal article" date="2014" name="Int. J. Syst. Evol. Microbiol.">
        <title>Complete genome sequence of Corynebacterium casei LMG S-19264T (=DSM 44701T), isolated from a smear-ripened cheese.</title>
        <authorList>
            <consortium name="US DOE Joint Genome Institute (JGI-PGF)"/>
            <person name="Walter F."/>
            <person name="Albersmeier A."/>
            <person name="Kalinowski J."/>
            <person name="Ruckert C."/>
        </authorList>
    </citation>
    <scope>NUCLEOTIDE SEQUENCE</scope>
    <source>
        <strain evidence="4">KCTC 32182</strain>
    </source>
</reference>
<name>A0A918U835_9NEIS</name>
<dbReference type="PANTHER" id="PTHR21180">
    <property type="entry name" value="ENDONUCLEASE/EXONUCLEASE/PHOSPHATASE FAMILY DOMAIN-CONTAINING PROTEIN 1"/>
    <property type="match status" value="1"/>
</dbReference>
<evidence type="ECO:0000259" key="3">
    <source>
        <dbReference type="SMART" id="SM00278"/>
    </source>
</evidence>
<comment type="caution">
    <text evidence="4">The sequence shown here is derived from an EMBL/GenBank/DDBJ whole genome shotgun (WGS) entry which is preliminary data.</text>
</comment>
<dbReference type="GO" id="GO:0006281">
    <property type="term" value="P:DNA repair"/>
    <property type="evidence" value="ECO:0007669"/>
    <property type="project" value="InterPro"/>
</dbReference>
<feature type="chain" id="PRO_5036851277" description="Helix-hairpin-helix DNA-binding motif class 1 domain-containing protein" evidence="2">
    <location>
        <begin position="21"/>
        <end position="104"/>
    </location>
</feature>
<dbReference type="Gene3D" id="1.10.150.320">
    <property type="entry name" value="Photosystem II 12 kDa extrinsic protein"/>
    <property type="match status" value="1"/>
</dbReference>
<sequence length="104" mass="11375">MRFRFLLLCCALFWVVPAPGAGRIDLNTASEAQLRTLPGVGKARARAIIRSREVDGPFRREVELARVPGFGPALVKSLRGKVSAGDARPSREVPPTVIERLPSR</sequence>
<evidence type="ECO:0000313" key="4">
    <source>
        <dbReference type="EMBL" id="GGY08231.1"/>
    </source>
</evidence>
<feature type="region of interest" description="Disordered" evidence="1">
    <location>
        <begin position="81"/>
        <end position="104"/>
    </location>
</feature>
<gene>
    <name evidence="4" type="ORF">GCM10011289_08670</name>
</gene>